<reference evidence="2" key="1">
    <citation type="submission" date="2016-10" db="EMBL/GenBank/DDBJ databases">
        <authorList>
            <person name="Varghese N."/>
            <person name="Submissions S."/>
        </authorList>
    </citation>
    <scope>NUCLEOTIDE SEQUENCE [LARGE SCALE GENOMIC DNA]</scope>
    <source>
        <strain evidence="2">CGMCC 1.10329</strain>
    </source>
</reference>
<accession>A0A1I5VTJ7</accession>
<gene>
    <name evidence="1" type="ORF">SAMN05216277_12010</name>
</gene>
<dbReference type="InterPro" id="IPR013783">
    <property type="entry name" value="Ig-like_fold"/>
</dbReference>
<dbReference type="Proteomes" id="UP000183769">
    <property type="component" value="Unassembled WGS sequence"/>
</dbReference>
<dbReference type="RefSeq" id="WP_074880490.1">
    <property type="nucleotide sequence ID" value="NZ_FOXI01000020.1"/>
</dbReference>
<protein>
    <submittedName>
        <fullName evidence="1">Surface glycoprotein</fullName>
    </submittedName>
</protein>
<name>A0A1I5VTJ7_9EURY</name>
<dbReference type="InterPro" id="IPR026452">
    <property type="entry name" value="Surf_glycop_sig_pep"/>
</dbReference>
<dbReference type="EMBL" id="FOXI01000020">
    <property type="protein sequence ID" value="SFQ10790.1"/>
    <property type="molecule type" value="Genomic_DNA"/>
</dbReference>
<evidence type="ECO:0000313" key="1">
    <source>
        <dbReference type="EMBL" id="SFQ10790.1"/>
    </source>
</evidence>
<sequence length="1325" mass="138174">MTGNSTPHEKARAIILAALMVMSVFGMTVAFAGSAAAAVNTAGTPGDIAVGQDSVSQEFTIEVGSVGNDNTINVSADDLANNANISDAQATVTANTSGSASVTEFDKDANNITINVESVDGDTVNFDLNVSSIDTSDSTTATGLTYTVTDVANSDSMETDTFDLVGADSVTANDVDVSTGDETAYINVSHTDGADAEFAVYDGSNEVIHQGSDSVTGSDTGTGYTNYTVDLSNSNGNAFELGSYDVYAAADNASADFGAVTDENYQASTSFTLNGLNANSITGADGTPVIVAANDTEVTYELTLENTGNETVEQNVSLVASNANGSIDFTQTPGTLTDSVDEDNFTVVAFEENVSVGAGNTTNVTLTVNTADLPGASDNVNDYEIAGYTSGSPYSASTTDLKVGSSTQGSVTIQVLDGDSNRQENVSVELWLQSDYDDEALVLETKETNENGEVTFTGLTVGSDNNNQVRYTARAGADTSEFQSSTTTLSLYETTQTSDSSSLTLTRNVDADKLSIDDVDPSSTVDVGSTVDISTLVQTLDEEPVGDLSAFEDGTVEITNISSDGPAIIEGLEEGDTVTSDADGIAEFTGLTTAETFDELDKDTEVTIEFQASPAGDSPAEDVTATTTVTFEAEPPSGSGAISGDVYEYESDTQLSASDNTEGVSVHAVTMDRLEANSQTVENANTSASVRVVDNETGEVLNVETDYLFTNGVLEADDTKLSQNTSIIGTGFNAEDTDGDGNVNFSVHVLEAGDYTVQVSDNGSFEAPSEYTFTASNNLTYEATDDRYANVPADHTAQTDSDGEFRLTALYTNGSTGVDYAVIAGDQNPTLGFANAQGYQVVNVQQNADSQPADVSLDVQQVDVDADTVNITNVGTLPSAEDIGSGDIAEFDDVSDDTRQEIPRDGETVDVINVETSAEGQPIGGEVTVSVDNANFDGEFLNETAGGTVVSHSADSITIDTSASSSNFTDNEAQVYLRTDDASLGDDVNVTVNATMPNAVGEDHTDKQFTGVLDQEYQSGSITGVVSDDDDNRVDATIFVSELSDEEADVSVVFEADSDDLNNFTATVYDDATPANGDVVETVSLTDSDMRNFEFQGFDSDISLAEGEESFELLADRASDRTTLSPVPAVANDPGVSLALTGVSETGATGTSVSTAVEVNRTSTGSIVIDEATDANFQVSDLTPENYTAAHNETFTVSATVENNGDLSGEKDVELRLDGDTVTTESVALDAGASSTVEFEVNASELAAGEYNHSVWTEDSEATGDLTIEEEPADSEWYAEYTNDSGVVGDSGVNSAVSDYLGGDLGDTELNQLLNSYLSGDPVDE</sequence>
<keyword evidence="2" id="KW-1185">Reference proteome</keyword>
<dbReference type="OrthoDB" id="325633at2157"/>
<proteinExistence type="predicted"/>
<dbReference type="NCBIfam" id="TIGR04207">
    <property type="entry name" value="halo_sig_pep"/>
    <property type="match status" value="1"/>
</dbReference>
<dbReference type="Gene3D" id="2.60.40.10">
    <property type="entry name" value="Immunoglobulins"/>
    <property type="match status" value="1"/>
</dbReference>
<evidence type="ECO:0000313" key="2">
    <source>
        <dbReference type="Proteomes" id="UP000183769"/>
    </source>
</evidence>
<organism evidence="1 2">
    <name type="scientific">Halolamina pelagica</name>
    <dbReference type="NCBI Taxonomy" id="699431"/>
    <lineage>
        <taxon>Archaea</taxon>
        <taxon>Methanobacteriati</taxon>
        <taxon>Methanobacteriota</taxon>
        <taxon>Stenosarchaea group</taxon>
        <taxon>Halobacteria</taxon>
        <taxon>Halobacteriales</taxon>
        <taxon>Haloferacaceae</taxon>
    </lineage>
</organism>